<dbReference type="PANTHER" id="PTHR30173:SF43">
    <property type="entry name" value="ECF RNA POLYMERASE SIGMA FACTOR SIGI-RELATED"/>
    <property type="match status" value="1"/>
</dbReference>
<dbReference type="NCBIfam" id="TIGR02937">
    <property type="entry name" value="sigma70-ECF"/>
    <property type="match status" value="1"/>
</dbReference>
<feature type="domain" description="SnoaL-like" evidence="8">
    <location>
        <begin position="184"/>
        <end position="273"/>
    </location>
</feature>
<dbReference type="Pfam" id="PF04542">
    <property type="entry name" value="Sigma70_r2"/>
    <property type="match status" value="1"/>
</dbReference>
<evidence type="ECO:0000313" key="9">
    <source>
        <dbReference type="EMBL" id="GAA1096369.1"/>
    </source>
</evidence>
<dbReference type="InterPro" id="IPR036388">
    <property type="entry name" value="WH-like_DNA-bd_sf"/>
</dbReference>
<dbReference type="Pfam" id="PF08281">
    <property type="entry name" value="Sigma70_r4_2"/>
    <property type="match status" value="1"/>
</dbReference>
<evidence type="ECO:0000256" key="3">
    <source>
        <dbReference type="ARBA" id="ARBA00023015"/>
    </source>
</evidence>
<dbReference type="Gene3D" id="1.10.1740.10">
    <property type="match status" value="1"/>
</dbReference>
<protein>
    <submittedName>
        <fullName evidence="9">Sigma-70 family RNA polymerase sigma factor</fullName>
    </submittedName>
</protein>
<dbReference type="PANTHER" id="PTHR30173">
    <property type="entry name" value="SIGMA 19 FACTOR"/>
    <property type="match status" value="1"/>
</dbReference>
<evidence type="ECO:0000259" key="6">
    <source>
        <dbReference type="Pfam" id="PF04542"/>
    </source>
</evidence>
<feature type="domain" description="RNA polymerase sigma-70 region 2" evidence="6">
    <location>
        <begin position="11"/>
        <end position="74"/>
    </location>
</feature>
<dbReference type="InterPro" id="IPR007627">
    <property type="entry name" value="RNA_pol_sigma70_r2"/>
</dbReference>
<dbReference type="InterPro" id="IPR013249">
    <property type="entry name" value="RNA_pol_sigma70_r4_t2"/>
</dbReference>
<name>A0ABN1TP19_9ACTN</name>
<evidence type="ECO:0000259" key="7">
    <source>
        <dbReference type="Pfam" id="PF08281"/>
    </source>
</evidence>
<evidence type="ECO:0000259" key="8">
    <source>
        <dbReference type="Pfam" id="PF12680"/>
    </source>
</evidence>
<dbReference type="InterPro" id="IPR014284">
    <property type="entry name" value="RNA_pol_sigma-70_dom"/>
</dbReference>
<dbReference type="RefSeq" id="WP_343992191.1">
    <property type="nucleotide sequence ID" value="NZ_BAAALG010000003.1"/>
</dbReference>
<keyword evidence="3" id="KW-0805">Transcription regulation</keyword>
<keyword evidence="10" id="KW-1185">Reference proteome</keyword>
<evidence type="ECO:0000256" key="4">
    <source>
        <dbReference type="ARBA" id="ARBA00023082"/>
    </source>
</evidence>
<dbReference type="InterPro" id="IPR013325">
    <property type="entry name" value="RNA_pol_sigma_r2"/>
</dbReference>
<keyword evidence="5" id="KW-0804">Transcription</keyword>
<proteinExistence type="inferred from homology"/>
<sequence length="294" mass="31883">MDAQGELAEAFEAERGRLTAIAVRVLGVRTDAEDVVQEAWLRLIRQESGSIENLAAWLTTVVGRLCVDTLRTRTAKAEAPLSITLDESEANEDHALGDGPEQAAVQADQVGLALLVLLGALEPDERMAFVLHDLFAVPFAEIGSILGKSTDAAKMSASRARRKVRGHDLQVASAEERRQQRAVVDAFLAATRDGDFAALLDILHPDLVWEIHSARAVRTQVGAQHLLEAIARGDRTRFSARRVLVDGQPGIVAYGPTGKPVSVMSCTVEDGRMTKVASFLDRRWLDAQELPPAP</sequence>
<comment type="subunit">
    <text evidence="2">Interacts transiently with the RNA polymerase catalytic core formed by RpoA, RpoB, RpoC and RpoZ (2 alpha, 1 beta, 1 beta' and 1 omega subunit) to form the RNA polymerase holoenzyme that can initiate transcription.</text>
</comment>
<gene>
    <name evidence="9" type="ORF">GCM10009668_11200</name>
</gene>
<evidence type="ECO:0000256" key="5">
    <source>
        <dbReference type="ARBA" id="ARBA00023163"/>
    </source>
</evidence>
<evidence type="ECO:0000256" key="2">
    <source>
        <dbReference type="ARBA" id="ARBA00011344"/>
    </source>
</evidence>
<dbReference type="InterPro" id="IPR013324">
    <property type="entry name" value="RNA_pol_sigma_r3/r4-like"/>
</dbReference>
<dbReference type="SUPFAM" id="SSF88659">
    <property type="entry name" value="Sigma3 and sigma4 domains of RNA polymerase sigma factors"/>
    <property type="match status" value="1"/>
</dbReference>
<evidence type="ECO:0000313" key="10">
    <source>
        <dbReference type="Proteomes" id="UP001501581"/>
    </source>
</evidence>
<dbReference type="SUPFAM" id="SSF54427">
    <property type="entry name" value="NTF2-like"/>
    <property type="match status" value="1"/>
</dbReference>
<dbReference type="InterPro" id="IPR032710">
    <property type="entry name" value="NTF2-like_dom_sf"/>
</dbReference>
<dbReference type="Proteomes" id="UP001501581">
    <property type="component" value="Unassembled WGS sequence"/>
</dbReference>
<dbReference type="InterPro" id="IPR037401">
    <property type="entry name" value="SnoaL-like"/>
</dbReference>
<keyword evidence="4" id="KW-0731">Sigma factor</keyword>
<reference evidence="9 10" key="1">
    <citation type="journal article" date="2019" name="Int. J. Syst. Evol. Microbiol.">
        <title>The Global Catalogue of Microorganisms (GCM) 10K type strain sequencing project: providing services to taxonomists for standard genome sequencing and annotation.</title>
        <authorList>
            <consortium name="The Broad Institute Genomics Platform"/>
            <consortium name="The Broad Institute Genome Sequencing Center for Infectious Disease"/>
            <person name="Wu L."/>
            <person name="Ma J."/>
        </authorList>
    </citation>
    <scope>NUCLEOTIDE SEQUENCE [LARGE SCALE GENOMIC DNA]</scope>
    <source>
        <strain evidence="9 10">JCM 13008</strain>
    </source>
</reference>
<dbReference type="SUPFAM" id="SSF88946">
    <property type="entry name" value="Sigma2 domain of RNA polymerase sigma factors"/>
    <property type="match status" value="1"/>
</dbReference>
<comment type="similarity">
    <text evidence="1">Belongs to the sigma-70 factor family. ECF subfamily.</text>
</comment>
<accession>A0ABN1TP19</accession>
<dbReference type="Pfam" id="PF12680">
    <property type="entry name" value="SnoaL_2"/>
    <property type="match status" value="1"/>
</dbReference>
<dbReference type="Gene3D" id="1.10.10.10">
    <property type="entry name" value="Winged helix-like DNA-binding domain superfamily/Winged helix DNA-binding domain"/>
    <property type="match status" value="1"/>
</dbReference>
<dbReference type="EMBL" id="BAAALG010000003">
    <property type="protein sequence ID" value="GAA1096369.1"/>
    <property type="molecule type" value="Genomic_DNA"/>
</dbReference>
<organism evidence="9 10">
    <name type="scientific">Nocardioides dubius</name>
    <dbReference type="NCBI Taxonomy" id="317019"/>
    <lineage>
        <taxon>Bacteria</taxon>
        <taxon>Bacillati</taxon>
        <taxon>Actinomycetota</taxon>
        <taxon>Actinomycetes</taxon>
        <taxon>Propionibacteriales</taxon>
        <taxon>Nocardioidaceae</taxon>
        <taxon>Nocardioides</taxon>
    </lineage>
</organism>
<comment type="caution">
    <text evidence="9">The sequence shown here is derived from an EMBL/GenBank/DDBJ whole genome shotgun (WGS) entry which is preliminary data.</text>
</comment>
<evidence type="ECO:0000256" key="1">
    <source>
        <dbReference type="ARBA" id="ARBA00010641"/>
    </source>
</evidence>
<dbReference type="Gene3D" id="3.10.450.50">
    <property type="match status" value="1"/>
</dbReference>
<feature type="domain" description="RNA polymerase sigma factor 70 region 4 type 2" evidence="7">
    <location>
        <begin position="113"/>
        <end position="163"/>
    </location>
</feature>
<dbReference type="InterPro" id="IPR052704">
    <property type="entry name" value="ECF_Sigma-70_Domain"/>
</dbReference>